<dbReference type="RefSeq" id="WP_173098510.1">
    <property type="nucleotide sequence ID" value="NZ_CP053892.1"/>
</dbReference>
<accession>A0A7D4A008</accession>
<feature type="transmembrane region" description="Helical" evidence="1">
    <location>
        <begin position="82"/>
        <end position="104"/>
    </location>
</feature>
<evidence type="ECO:0000313" key="2">
    <source>
        <dbReference type="EMBL" id="QKG24766.1"/>
    </source>
</evidence>
<evidence type="ECO:0000256" key="1">
    <source>
        <dbReference type="SAM" id="Phobius"/>
    </source>
</evidence>
<dbReference type="AlphaFoldDB" id="A0A7D4A008"/>
<dbReference type="Proteomes" id="UP000501240">
    <property type="component" value="Chromosome"/>
</dbReference>
<sequence>MTGQDDMLFSIPESGWWKIAVAATAFFLLAMRALPYGLKIPAAVRAEWAEQGRRRTWALYLLTPLVAGGVLAISLLRPGPSSPILFLYSVAFAAIPLAVFPVRGRMLRAYLAQRGAPDAPEKPDWLSAAWIVAVLSVVLLGAVIALMSATYDPGS</sequence>
<feature type="transmembrane region" description="Helical" evidence="1">
    <location>
        <begin position="15"/>
        <end position="36"/>
    </location>
</feature>
<gene>
    <name evidence="2" type="ORF">ACTIVE_6415</name>
</gene>
<keyword evidence="1" id="KW-0812">Transmembrane</keyword>
<organism evidence="2 3">
    <name type="scientific">Actinomadura verrucosospora</name>
    <dbReference type="NCBI Taxonomy" id="46165"/>
    <lineage>
        <taxon>Bacteria</taxon>
        <taxon>Bacillati</taxon>
        <taxon>Actinomycetota</taxon>
        <taxon>Actinomycetes</taxon>
        <taxon>Streptosporangiales</taxon>
        <taxon>Thermomonosporaceae</taxon>
        <taxon>Actinomadura</taxon>
    </lineage>
</organism>
<dbReference type="EMBL" id="CP053892">
    <property type="protein sequence ID" value="QKG24766.1"/>
    <property type="molecule type" value="Genomic_DNA"/>
</dbReference>
<keyword evidence="1" id="KW-1133">Transmembrane helix</keyword>
<evidence type="ECO:0000313" key="3">
    <source>
        <dbReference type="Proteomes" id="UP000501240"/>
    </source>
</evidence>
<keyword evidence="1" id="KW-0472">Membrane</keyword>
<keyword evidence="3" id="KW-1185">Reference proteome</keyword>
<protein>
    <submittedName>
        <fullName evidence="2">Putative spermidine/putrescine ABC transporter, permease protein</fullName>
    </submittedName>
</protein>
<reference evidence="2 3" key="1">
    <citation type="submission" date="2020-05" db="EMBL/GenBank/DDBJ databases">
        <title>Actinomadura verrucosospora NRRL-B18236 (PFL_A860) Genome sequencing and assembly.</title>
        <authorList>
            <person name="Samborskyy M."/>
        </authorList>
    </citation>
    <scope>NUCLEOTIDE SEQUENCE [LARGE SCALE GENOMIC DNA]</scope>
    <source>
        <strain evidence="2 3">NRRL:B18236</strain>
    </source>
</reference>
<proteinExistence type="predicted"/>
<name>A0A7D4A008_ACTVE</name>
<feature type="transmembrane region" description="Helical" evidence="1">
    <location>
        <begin position="125"/>
        <end position="149"/>
    </location>
</feature>
<feature type="transmembrane region" description="Helical" evidence="1">
    <location>
        <begin position="57"/>
        <end position="76"/>
    </location>
</feature>